<dbReference type="Pfam" id="PF12625">
    <property type="entry name" value="Arabinose_bd"/>
    <property type="match status" value="1"/>
</dbReference>
<dbReference type="EMBL" id="PXWF02000025">
    <property type="protein sequence ID" value="PWF55428.1"/>
    <property type="molecule type" value="Genomic_DNA"/>
</dbReference>
<keyword evidence="6" id="KW-1185">Reference proteome</keyword>
<dbReference type="RefSeq" id="WP_106755799.1">
    <property type="nucleotide sequence ID" value="NZ_PXWF02000025.1"/>
</dbReference>
<comment type="caution">
    <text evidence="5">The sequence shown here is derived from an EMBL/GenBank/DDBJ whole genome shotgun (WGS) entry which is preliminary data.</text>
</comment>
<proteinExistence type="predicted"/>
<dbReference type="OrthoDB" id="6506763at2"/>
<dbReference type="InterPro" id="IPR009057">
    <property type="entry name" value="Homeodomain-like_sf"/>
</dbReference>
<evidence type="ECO:0000313" key="5">
    <source>
        <dbReference type="EMBL" id="PWF55428.1"/>
    </source>
</evidence>
<keyword evidence="3" id="KW-0804">Transcription</keyword>
<dbReference type="Pfam" id="PF12833">
    <property type="entry name" value="HTH_18"/>
    <property type="match status" value="1"/>
</dbReference>
<dbReference type="PROSITE" id="PS01124">
    <property type="entry name" value="HTH_ARAC_FAMILY_2"/>
    <property type="match status" value="1"/>
</dbReference>
<evidence type="ECO:0000313" key="6">
    <source>
        <dbReference type="Proteomes" id="UP000241421"/>
    </source>
</evidence>
<keyword evidence="2" id="KW-0238">DNA-binding</keyword>
<keyword evidence="1" id="KW-0805">Transcription regulation</keyword>
<dbReference type="SUPFAM" id="SSF46689">
    <property type="entry name" value="Homeodomain-like"/>
    <property type="match status" value="1"/>
</dbReference>
<evidence type="ECO:0000256" key="1">
    <source>
        <dbReference type="ARBA" id="ARBA00023015"/>
    </source>
</evidence>
<protein>
    <submittedName>
        <fullName evidence="5">AraC family transcriptional regulator</fullName>
    </submittedName>
</protein>
<dbReference type="GO" id="GO:0003700">
    <property type="term" value="F:DNA-binding transcription factor activity"/>
    <property type="evidence" value="ECO:0007669"/>
    <property type="project" value="InterPro"/>
</dbReference>
<reference evidence="5 6" key="1">
    <citation type="submission" date="2018-04" db="EMBL/GenBank/DDBJ databases">
        <title>Massilia violaceinigra sp. nov., a novel purple-pigmented bacterium isolated from Tianshan glacier, Xinjiang, China.</title>
        <authorList>
            <person name="Wang H."/>
        </authorList>
    </citation>
    <scope>NUCLEOTIDE SEQUENCE [LARGE SCALE GENOMIC DNA]</scope>
    <source>
        <strain evidence="5 6">B448-2</strain>
    </source>
</reference>
<dbReference type="GO" id="GO:0000976">
    <property type="term" value="F:transcription cis-regulatory region binding"/>
    <property type="evidence" value="ECO:0007669"/>
    <property type="project" value="TreeGrafter"/>
</dbReference>
<evidence type="ECO:0000256" key="2">
    <source>
        <dbReference type="ARBA" id="ARBA00023125"/>
    </source>
</evidence>
<gene>
    <name evidence="5" type="ORF">C7C56_001835</name>
</gene>
<accession>A0A2U2I6P3</accession>
<dbReference type="PANTHER" id="PTHR47894:SF1">
    <property type="entry name" value="HTH-TYPE TRANSCRIPTIONAL REGULATOR VQSM"/>
    <property type="match status" value="1"/>
</dbReference>
<dbReference type="InterPro" id="IPR018060">
    <property type="entry name" value="HTH_AraC"/>
</dbReference>
<organism evidence="5 6">
    <name type="scientific">Massilia glaciei</name>
    <dbReference type="NCBI Taxonomy" id="1524097"/>
    <lineage>
        <taxon>Bacteria</taxon>
        <taxon>Pseudomonadati</taxon>
        <taxon>Pseudomonadota</taxon>
        <taxon>Betaproteobacteria</taxon>
        <taxon>Burkholderiales</taxon>
        <taxon>Oxalobacteraceae</taxon>
        <taxon>Telluria group</taxon>
        <taxon>Massilia</taxon>
    </lineage>
</organism>
<dbReference type="InterPro" id="IPR032687">
    <property type="entry name" value="AraC-type_N"/>
</dbReference>
<name>A0A2U2I6P3_9BURK</name>
<dbReference type="Proteomes" id="UP000241421">
    <property type="component" value="Unassembled WGS sequence"/>
</dbReference>
<dbReference type="GO" id="GO:0005829">
    <property type="term" value="C:cytosol"/>
    <property type="evidence" value="ECO:0007669"/>
    <property type="project" value="TreeGrafter"/>
</dbReference>
<dbReference type="SMART" id="SM00342">
    <property type="entry name" value="HTH_ARAC"/>
    <property type="match status" value="1"/>
</dbReference>
<dbReference type="PANTHER" id="PTHR47894">
    <property type="entry name" value="HTH-TYPE TRANSCRIPTIONAL REGULATOR GADX"/>
    <property type="match status" value="1"/>
</dbReference>
<feature type="domain" description="HTH araC/xylS-type" evidence="4">
    <location>
        <begin position="234"/>
        <end position="335"/>
    </location>
</feature>
<dbReference type="Gene3D" id="1.10.10.60">
    <property type="entry name" value="Homeodomain-like"/>
    <property type="match status" value="1"/>
</dbReference>
<sequence>MATPARPNFHPTYAKLLHALLLGQGHDADALLARVGLSAALLRDNDRMVDAARMRDLIVLAVEATRCPSIGLDFGLMAQVSMHGPVGYAAAASATLGQAVEAVTRFIGLRSTAFRLDLHAGRARTELVVVELADMGVARQVLLEAVVKILARLLQSLAGRACPEVRYGLPWAAPAWSARYADCLGGTCRFDAARLSLTMPAGLLDSACMSSDAGAHAAAREDCERRLALAPSGNSVSELVRARLRRCDGNYPTLATLAAEHARSPRTLMRQLKADGCCYQALLDEVRYERARWCLRHTEASMEIIAARLGLQDTSNFSRCFRRWSGGTPSEFRRTAGRPPQAVAPSA</sequence>
<dbReference type="AlphaFoldDB" id="A0A2U2I6P3"/>
<evidence type="ECO:0000259" key="4">
    <source>
        <dbReference type="PROSITE" id="PS01124"/>
    </source>
</evidence>
<evidence type="ECO:0000256" key="3">
    <source>
        <dbReference type="ARBA" id="ARBA00023163"/>
    </source>
</evidence>